<feature type="region of interest" description="Disordered" evidence="1">
    <location>
        <begin position="1"/>
        <end position="24"/>
    </location>
</feature>
<evidence type="ECO:0000313" key="4">
    <source>
        <dbReference type="Proteomes" id="UP000053660"/>
    </source>
</evidence>
<organism evidence="3 4">
    <name type="scientific">Oesophagostomum dentatum</name>
    <name type="common">Nodular worm</name>
    <dbReference type="NCBI Taxonomy" id="61180"/>
    <lineage>
        <taxon>Eukaryota</taxon>
        <taxon>Metazoa</taxon>
        <taxon>Ecdysozoa</taxon>
        <taxon>Nematoda</taxon>
        <taxon>Chromadorea</taxon>
        <taxon>Rhabditida</taxon>
        <taxon>Rhabditina</taxon>
        <taxon>Rhabditomorpha</taxon>
        <taxon>Strongyloidea</taxon>
        <taxon>Strongylidae</taxon>
        <taxon>Oesophagostomum</taxon>
    </lineage>
</organism>
<protein>
    <submittedName>
        <fullName evidence="3">Uncharacterized protein</fullName>
    </submittedName>
</protein>
<dbReference type="Proteomes" id="UP000053660">
    <property type="component" value="Unassembled WGS sequence"/>
</dbReference>
<feature type="non-terminal residue" evidence="3">
    <location>
        <position position="1"/>
    </location>
</feature>
<evidence type="ECO:0000256" key="2">
    <source>
        <dbReference type="SAM" id="Phobius"/>
    </source>
</evidence>
<dbReference type="EMBL" id="KN577896">
    <property type="protein sequence ID" value="KHJ82662.1"/>
    <property type="molecule type" value="Genomic_DNA"/>
</dbReference>
<keyword evidence="4" id="KW-1185">Reference proteome</keyword>
<evidence type="ECO:0000256" key="1">
    <source>
        <dbReference type="SAM" id="MobiDB-lite"/>
    </source>
</evidence>
<reference evidence="3 4" key="1">
    <citation type="submission" date="2014-03" db="EMBL/GenBank/DDBJ databases">
        <title>Draft genome of the hookworm Oesophagostomum dentatum.</title>
        <authorList>
            <person name="Mitreva M."/>
        </authorList>
    </citation>
    <scope>NUCLEOTIDE SEQUENCE [LARGE SCALE GENOMIC DNA]</scope>
    <source>
        <strain evidence="3 4">OD-Hann</strain>
    </source>
</reference>
<proteinExistence type="predicted"/>
<sequence length="162" mass="18404">VESLRKQTSTVHFERRNSEEQRKNVRARKRHHSLLVTHALSTVMHLIASVLLYLSWHSAELTCGETSTFLTNLQIILVAIYGVTTVIKILILIKHFFHIPFPAKYITVISSIISAKQFVLAVICEVFLEASTMVPRTACPGIRGTVSFFAFWNGRCSEKFKN</sequence>
<keyword evidence="2" id="KW-0472">Membrane</keyword>
<evidence type="ECO:0000313" key="3">
    <source>
        <dbReference type="EMBL" id="KHJ82662.1"/>
    </source>
</evidence>
<name>A0A0B1SGN5_OESDE</name>
<feature type="compositionally biased region" description="Polar residues" evidence="1">
    <location>
        <begin position="1"/>
        <end position="11"/>
    </location>
</feature>
<gene>
    <name evidence="3" type="ORF">OESDEN_17644</name>
</gene>
<dbReference type="AlphaFoldDB" id="A0A0B1SGN5"/>
<feature type="transmembrane region" description="Helical" evidence="2">
    <location>
        <begin position="74"/>
        <end position="93"/>
    </location>
</feature>
<keyword evidence="2" id="KW-1133">Transmembrane helix</keyword>
<feature type="transmembrane region" description="Helical" evidence="2">
    <location>
        <begin position="32"/>
        <end position="54"/>
    </location>
</feature>
<feature type="compositionally biased region" description="Basic and acidic residues" evidence="1">
    <location>
        <begin position="12"/>
        <end position="23"/>
    </location>
</feature>
<keyword evidence="2" id="KW-0812">Transmembrane</keyword>
<accession>A0A0B1SGN5</accession>
<dbReference type="OrthoDB" id="5818717at2759"/>
<feature type="transmembrane region" description="Helical" evidence="2">
    <location>
        <begin position="105"/>
        <end position="128"/>
    </location>
</feature>